<dbReference type="OrthoDB" id="2890956at2759"/>
<evidence type="ECO:0000313" key="2">
    <source>
        <dbReference type="Proteomes" id="UP000800094"/>
    </source>
</evidence>
<keyword evidence="2" id="KW-1185">Reference proteome</keyword>
<evidence type="ECO:0000313" key="1">
    <source>
        <dbReference type="EMBL" id="KAF2252101.1"/>
    </source>
</evidence>
<dbReference type="EMBL" id="ML987192">
    <property type="protein sequence ID" value="KAF2252101.1"/>
    <property type="molecule type" value="Genomic_DNA"/>
</dbReference>
<protein>
    <submittedName>
        <fullName evidence="1">Uncharacterized protein</fullName>
    </submittedName>
</protein>
<organism evidence="1 2">
    <name type="scientific">Trematosphaeria pertusa</name>
    <dbReference type="NCBI Taxonomy" id="390896"/>
    <lineage>
        <taxon>Eukaryota</taxon>
        <taxon>Fungi</taxon>
        <taxon>Dikarya</taxon>
        <taxon>Ascomycota</taxon>
        <taxon>Pezizomycotina</taxon>
        <taxon>Dothideomycetes</taxon>
        <taxon>Pleosporomycetidae</taxon>
        <taxon>Pleosporales</taxon>
        <taxon>Massarineae</taxon>
        <taxon>Trematosphaeriaceae</taxon>
        <taxon>Trematosphaeria</taxon>
    </lineage>
</organism>
<dbReference type="RefSeq" id="XP_033687105.1">
    <property type="nucleotide sequence ID" value="XM_033824785.1"/>
</dbReference>
<gene>
    <name evidence="1" type="ORF">BU26DRAFT_452184</name>
</gene>
<accession>A0A6A6INQ6</accession>
<dbReference type="Proteomes" id="UP000800094">
    <property type="component" value="Unassembled WGS sequence"/>
</dbReference>
<dbReference type="GeneID" id="54578115"/>
<dbReference type="AlphaFoldDB" id="A0A6A6INQ6"/>
<reference evidence="1" key="1">
    <citation type="journal article" date="2020" name="Stud. Mycol.">
        <title>101 Dothideomycetes genomes: a test case for predicting lifestyles and emergence of pathogens.</title>
        <authorList>
            <person name="Haridas S."/>
            <person name="Albert R."/>
            <person name="Binder M."/>
            <person name="Bloem J."/>
            <person name="Labutti K."/>
            <person name="Salamov A."/>
            <person name="Andreopoulos B."/>
            <person name="Baker S."/>
            <person name="Barry K."/>
            <person name="Bills G."/>
            <person name="Bluhm B."/>
            <person name="Cannon C."/>
            <person name="Castanera R."/>
            <person name="Culley D."/>
            <person name="Daum C."/>
            <person name="Ezra D."/>
            <person name="Gonzalez J."/>
            <person name="Henrissat B."/>
            <person name="Kuo A."/>
            <person name="Liang C."/>
            <person name="Lipzen A."/>
            <person name="Lutzoni F."/>
            <person name="Magnuson J."/>
            <person name="Mondo S."/>
            <person name="Nolan M."/>
            <person name="Ohm R."/>
            <person name="Pangilinan J."/>
            <person name="Park H.-J."/>
            <person name="Ramirez L."/>
            <person name="Alfaro M."/>
            <person name="Sun H."/>
            <person name="Tritt A."/>
            <person name="Yoshinaga Y."/>
            <person name="Zwiers L.-H."/>
            <person name="Turgeon B."/>
            <person name="Goodwin S."/>
            <person name="Spatafora J."/>
            <person name="Crous P."/>
            <person name="Grigoriev I."/>
        </authorList>
    </citation>
    <scope>NUCLEOTIDE SEQUENCE</scope>
    <source>
        <strain evidence="1">CBS 122368</strain>
    </source>
</reference>
<name>A0A6A6INQ6_9PLEO</name>
<sequence>MKAIRPNIQKVRQAWMTDEGYRALMEKIRRYFPPATLPPETKESFERLLEGYRDYGDVDHGRKVKPPVEQFDALELYLSDQGYNSLYTLMSAVMRKGEPDEEELEVATAMVELLTIDLYNLRLSQIGHPRYANFQGVTFRGMSITEAQLVEYQAILAREDLSKRNFSVPLGLVSSSTDEKIMEEFSKPVAENDKRIVRLHLTIHIRGVHPMLLEEYYALYPDSVVTSICAMPTAHISSYGEKEILLRGPFFHLISMERGAINGEQYHKLVVVMMNANRDHGLEHASNEGEKERQRQCFLRTVSASKFETCAAVAETHAPHDAEGYRKLQKLALDQLRAVDGIEVQPDDRWAEAQSRDVATWLGGALVESYPWHYACRRLCWQNAIKEENWVEAEEVLEKEYDWKKRDWYNVGKLTEHSEGVINDNLTFLHIVALKSPPPKEDVAQYIAWQNLLRGACQPEVWKTVKSFDSNRHTAHDLAKINGNSDLIEHLQPRIIHKIHPAILAGVESQFHAIMRQKVGQFLDEHAFHMPQLSVLTEMEIPELWIPIPLMYGGFLVSLEGDCLRVVLYETVVGQVRQRKTEFLLPLSLTIKQDS</sequence>
<proteinExistence type="predicted"/>